<evidence type="ECO:0000256" key="2">
    <source>
        <dbReference type="ARBA" id="ARBA00008564"/>
    </source>
</evidence>
<reference evidence="7 8" key="1">
    <citation type="submission" date="2016-04" db="EMBL/GenBank/DDBJ databases">
        <title>Deep-sea bacteria in the southern Pacific.</title>
        <authorList>
            <person name="Tang K."/>
        </authorList>
    </citation>
    <scope>NUCLEOTIDE SEQUENCE [LARGE SCALE GENOMIC DNA]</scope>
    <source>
        <strain evidence="7 8">JLT2014</strain>
        <plasmid evidence="8">ppaby1</plasmid>
    </source>
</reference>
<feature type="transmembrane region" description="Helical" evidence="6">
    <location>
        <begin position="29"/>
        <end position="53"/>
    </location>
</feature>
<keyword evidence="4 6" id="KW-1133">Transmembrane helix</keyword>
<keyword evidence="3 6" id="KW-0812">Transmembrane</keyword>
<feature type="transmembrane region" description="Helical" evidence="6">
    <location>
        <begin position="65"/>
        <end position="82"/>
    </location>
</feature>
<comment type="similarity">
    <text evidence="2">Belongs to the CbiQ family.</text>
</comment>
<protein>
    <submittedName>
        <fullName evidence="7">Biotin transport system permease protein</fullName>
    </submittedName>
</protein>
<evidence type="ECO:0000256" key="1">
    <source>
        <dbReference type="ARBA" id="ARBA00004141"/>
    </source>
</evidence>
<dbReference type="RefSeq" id="WP_076694709.1">
    <property type="nucleotide sequence ID" value="NZ_CP015091.1"/>
</dbReference>
<dbReference type="OrthoDB" id="5868344at2"/>
<name>A0A1P8UMR7_9RHOB</name>
<dbReference type="Pfam" id="PF02361">
    <property type="entry name" value="CbiQ"/>
    <property type="match status" value="1"/>
</dbReference>
<dbReference type="CDD" id="cd16914">
    <property type="entry name" value="EcfT"/>
    <property type="match status" value="1"/>
</dbReference>
<evidence type="ECO:0000256" key="3">
    <source>
        <dbReference type="ARBA" id="ARBA00022692"/>
    </source>
</evidence>
<organism evidence="7 8">
    <name type="scientific">Salipiger abyssi</name>
    <dbReference type="NCBI Taxonomy" id="1250539"/>
    <lineage>
        <taxon>Bacteria</taxon>
        <taxon>Pseudomonadati</taxon>
        <taxon>Pseudomonadota</taxon>
        <taxon>Alphaproteobacteria</taxon>
        <taxon>Rhodobacterales</taxon>
        <taxon>Roseobacteraceae</taxon>
        <taxon>Salipiger</taxon>
    </lineage>
</organism>
<dbReference type="AlphaFoldDB" id="A0A1P8UMR7"/>
<geneLocation type="plasmid" evidence="8">
    <name>ppaby1</name>
</geneLocation>
<dbReference type="EMBL" id="CP015091">
    <property type="protein sequence ID" value="APZ50699.1"/>
    <property type="molecule type" value="Genomic_DNA"/>
</dbReference>
<keyword evidence="5 6" id="KW-0472">Membrane</keyword>
<keyword evidence="8" id="KW-1185">Reference proteome</keyword>
<dbReference type="GO" id="GO:0005886">
    <property type="term" value="C:plasma membrane"/>
    <property type="evidence" value="ECO:0007669"/>
    <property type="project" value="UniProtKB-ARBA"/>
</dbReference>
<evidence type="ECO:0000256" key="6">
    <source>
        <dbReference type="SAM" id="Phobius"/>
    </source>
</evidence>
<evidence type="ECO:0000313" key="8">
    <source>
        <dbReference type="Proteomes" id="UP000187059"/>
    </source>
</evidence>
<gene>
    <name evidence="7" type="ORF">Ga0080574_TMP365</name>
</gene>
<dbReference type="Proteomes" id="UP000187059">
    <property type="component" value="Plasmid pPABY1"/>
</dbReference>
<proteinExistence type="inferred from homology"/>
<evidence type="ECO:0000313" key="7">
    <source>
        <dbReference type="EMBL" id="APZ50699.1"/>
    </source>
</evidence>
<accession>A0A1P8UMR7</accession>
<keyword evidence="7" id="KW-0614">Plasmid</keyword>
<dbReference type="KEGG" id="paby:Ga0080574_TMP365"/>
<dbReference type="InterPro" id="IPR003339">
    <property type="entry name" value="ABC/ECF_trnsptr_transmembrane"/>
</dbReference>
<comment type="subcellular location">
    <subcellularLocation>
        <location evidence="1">Membrane</location>
        <topology evidence="1">Multi-pass membrane protein</topology>
    </subcellularLocation>
</comment>
<evidence type="ECO:0000256" key="4">
    <source>
        <dbReference type="ARBA" id="ARBA00022989"/>
    </source>
</evidence>
<sequence>MLALTSSIETPYHRWPAGVKLAIASLSVLGIYLIDSPLWLAAITCAVAAAYLVGGRRFFREGLRLSRPLWPFVVVLLVWHLIEGAPARGVALVLRLIAAVGIANLVTMTSRLDDLTDVVLRLLSPLRRVGLDPAPVGFAMAVTIRFTPVLLAKARGLREAWRARSARAPGWRIVLPLGLLAIDDAEQVAEALRARGGIGQAPPGADQ</sequence>
<evidence type="ECO:0000256" key="5">
    <source>
        <dbReference type="ARBA" id="ARBA00023136"/>
    </source>
</evidence>